<evidence type="ECO:0000313" key="2">
    <source>
        <dbReference type="EMBL" id="NGM21738.1"/>
    </source>
</evidence>
<feature type="coiled-coil region" evidence="1">
    <location>
        <begin position="18"/>
        <end position="45"/>
    </location>
</feature>
<proteinExistence type="predicted"/>
<organism evidence="2 3">
    <name type="scientific">Falsiroseomonas algicola</name>
    <dbReference type="NCBI Taxonomy" id="2716930"/>
    <lineage>
        <taxon>Bacteria</taxon>
        <taxon>Pseudomonadati</taxon>
        <taxon>Pseudomonadota</taxon>
        <taxon>Alphaproteobacteria</taxon>
        <taxon>Acetobacterales</taxon>
        <taxon>Roseomonadaceae</taxon>
        <taxon>Falsiroseomonas</taxon>
    </lineage>
</organism>
<dbReference type="SUPFAM" id="SSF75708">
    <property type="entry name" value="Chemotaxis phosphatase CheZ"/>
    <property type="match status" value="1"/>
</dbReference>
<comment type="caution">
    <text evidence="2">The sequence shown here is derived from an EMBL/GenBank/DDBJ whole genome shotgun (WGS) entry which is preliminary data.</text>
</comment>
<dbReference type="AlphaFoldDB" id="A0A6M1LN14"/>
<dbReference type="Gene3D" id="1.10.287.500">
    <property type="entry name" value="Helix hairpin bin"/>
    <property type="match status" value="1"/>
</dbReference>
<evidence type="ECO:0000313" key="3">
    <source>
        <dbReference type="Proteomes" id="UP000475385"/>
    </source>
</evidence>
<protein>
    <recommendedName>
        <fullName evidence="4">Chemotaxis protein CheZ</fullName>
    </recommendedName>
</protein>
<keyword evidence="3" id="KW-1185">Reference proteome</keyword>
<sequence>MPDQGPPVAIRGDLDTTVRSLMSELDALSRIIADARQEVAALRADDSDIADIPGATDELAAIVSHTAQATHEILDSCEALETVSARVGDADAEVLQGAITRIYEACSFQDITGQRIAKVVAALQAVERRIARARQGLPDRLPIVAATASLLNGPQLPGNGISQSAIDALFD</sequence>
<dbReference type="RefSeq" id="WP_164695633.1">
    <property type="nucleotide sequence ID" value="NZ_JAAIKB010000006.1"/>
</dbReference>
<dbReference type="Proteomes" id="UP000475385">
    <property type="component" value="Unassembled WGS sequence"/>
</dbReference>
<evidence type="ECO:0008006" key="4">
    <source>
        <dbReference type="Google" id="ProtNLM"/>
    </source>
</evidence>
<name>A0A6M1LN14_9PROT</name>
<dbReference type="EMBL" id="JAAIKB010000006">
    <property type="protein sequence ID" value="NGM21738.1"/>
    <property type="molecule type" value="Genomic_DNA"/>
</dbReference>
<gene>
    <name evidence="2" type="ORF">G3576_17070</name>
</gene>
<accession>A0A6M1LN14</accession>
<evidence type="ECO:0000256" key="1">
    <source>
        <dbReference type="SAM" id="Coils"/>
    </source>
</evidence>
<reference evidence="2 3" key="1">
    <citation type="submission" date="2020-02" db="EMBL/GenBank/DDBJ databases">
        <authorList>
            <person name="Kim H.M."/>
            <person name="Jeon C.O."/>
        </authorList>
    </citation>
    <scope>NUCLEOTIDE SEQUENCE [LARGE SCALE GENOMIC DNA]</scope>
    <source>
        <strain evidence="2 3">PeD5</strain>
    </source>
</reference>
<reference evidence="2 3" key="2">
    <citation type="submission" date="2020-03" db="EMBL/GenBank/DDBJ databases">
        <title>Roseomonas stagni sp. nov., isolated from pond water in Japan.</title>
        <authorList>
            <person name="Furuhata K."/>
            <person name="Miyamoto H."/>
            <person name="Goto K."/>
        </authorList>
    </citation>
    <scope>NUCLEOTIDE SEQUENCE [LARGE SCALE GENOMIC DNA]</scope>
    <source>
        <strain evidence="2 3">PeD5</strain>
    </source>
</reference>
<keyword evidence="1" id="KW-0175">Coiled coil</keyword>